<evidence type="ECO:0000313" key="2">
    <source>
        <dbReference type="Proteomes" id="UP000827872"/>
    </source>
</evidence>
<keyword evidence="2" id="KW-1185">Reference proteome</keyword>
<protein>
    <submittedName>
        <fullName evidence="1">Uncharacterized protein</fullName>
    </submittedName>
</protein>
<sequence>MGIVVHEHLEGHSLKTPAVEKHHVSHTHLSNASWDTTLGKSQPPPPAPNFTAVAPMLRTAACLSQSERSFRATCKTESVQEGLLVKVAELQSRRSALQRNKLFLKR</sequence>
<proteinExistence type="predicted"/>
<comment type="caution">
    <text evidence="1">The sequence shown here is derived from an EMBL/GenBank/DDBJ whole genome shotgun (WGS) entry which is preliminary data.</text>
</comment>
<reference evidence="1" key="1">
    <citation type="submission" date="2021-08" db="EMBL/GenBank/DDBJ databases">
        <title>The first chromosome-level gecko genome reveals the dynamic sex chromosomes of Neotropical dwarf geckos (Sphaerodactylidae: Sphaerodactylus).</title>
        <authorList>
            <person name="Pinto B.J."/>
            <person name="Keating S.E."/>
            <person name="Gamble T."/>
        </authorList>
    </citation>
    <scope>NUCLEOTIDE SEQUENCE</scope>
    <source>
        <strain evidence="1">TG3544</strain>
    </source>
</reference>
<organism evidence="1 2">
    <name type="scientific">Sphaerodactylus townsendi</name>
    <dbReference type="NCBI Taxonomy" id="933632"/>
    <lineage>
        <taxon>Eukaryota</taxon>
        <taxon>Metazoa</taxon>
        <taxon>Chordata</taxon>
        <taxon>Craniata</taxon>
        <taxon>Vertebrata</taxon>
        <taxon>Euteleostomi</taxon>
        <taxon>Lepidosauria</taxon>
        <taxon>Squamata</taxon>
        <taxon>Bifurcata</taxon>
        <taxon>Gekkota</taxon>
        <taxon>Sphaerodactylidae</taxon>
        <taxon>Sphaerodactylus</taxon>
    </lineage>
</organism>
<dbReference type="EMBL" id="CM037628">
    <property type="protein sequence ID" value="KAH7997369.1"/>
    <property type="molecule type" value="Genomic_DNA"/>
</dbReference>
<gene>
    <name evidence="1" type="ORF">K3G42_015064</name>
</gene>
<name>A0ACB8EY99_9SAUR</name>
<evidence type="ECO:0000313" key="1">
    <source>
        <dbReference type="EMBL" id="KAH7997369.1"/>
    </source>
</evidence>
<dbReference type="Proteomes" id="UP000827872">
    <property type="component" value="Linkage Group LG15"/>
</dbReference>
<accession>A0ACB8EY99</accession>